<gene>
    <name evidence="1" type="ORF">PLXY2_LOCUS7028</name>
</gene>
<protein>
    <submittedName>
        <fullName evidence="1">(diamondback moth) hypothetical protein</fullName>
    </submittedName>
</protein>
<dbReference type="EMBL" id="CAJHNJ030000023">
    <property type="protein sequence ID" value="CAG9120328.1"/>
    <property type="molecule type" value="Genomic_DNA"/>
</dbReference>
<accession>A0A8S4F0K7</accession>
<dbReference type="AlphaFoldDB" id="A0A8S4F0K7"/>
<dbReference type="Proteomes" id="UP000653454">
    <property type="component" value="Unassembled WGS sequence"/>
</dbReference>
<organism evidence="1 2">
    <name type="scientific">Plutella xylostella</name>
    <name type="common">Diamondback moth</name>
    <name type="synonym">Plutella maculipennis</name>
    <dbReference type="NCBI Taxonomy" id="51655"/>
    <lineage>
        <taxon>Eukaryota</taxon>
        <taxon>Metazoa</taxon>
        <taxon>Ecdysozoa</taxon>
        <taxon>Arthropoda</taxon>
        <taxon>Hexapoda</taxon>
        <taxon>Insecta</taxon>
        <taxon>Pterygota</taxon>
        <taxon>Neoptera</taxon>
        <taxon>Endopterygota</taxon>
        <taxon>Lepidoptera</taxon>
        <taxon>Glossata</taxon>
        <taxon>Ditrysia</taxon>
        <taxon>Yponomeutoidea</taxon>
        <taxon>Plutellidae</taxon>
        <taxon>Plutella</taxon>
    </lineage>
</organism>
<name>A0A8S4F0K7_PLUXY</name>
<keyword evidence="2" id="KW-1185">Reference proteome</keyword>
<reference evidence="1" key="1">
    <citation type="submission" date="2020-11" db="EMBL/GenBank/DDBJ databases">
        <authorList>
            <person name="Whiteford S."/>
        </authorList>
    </citation>
    <scope>NUCLEOTIDE SEQUENCE</scope>
</reference>
<comment type="caution">
    <text evidence="1">The sequence shown here is derived from an EMBL/GenBank/DDBJ whole genome shotgun (WGS) entry which is preliminary data.</text>
</comment>
<evidence type="ECO:0000313" key="2">
    <source>
        <dbReference type="Proteomes" id="UP000653454"/>
    </source>
</evidence>
<evidence type="ECO:0000313" key="1">
    <source>
        <dbReference type="EMBL" id="CAG9120328.1"/>
    </source>
</evidence>
<proteinExistence type="predicted"/>
<sequence length="268" mass="30851">MLYESEIYRRPYRATYTTSPWTTVMYLPSYVPSVPQRVYYRPIPKLSQAELIYRPHPRTVTRLVTSPEPPQHMIRVRVRPSIILRELDRIQYKRRPELSISAVDDFYREQSTKDFQDESRRIRADTASLLTRARAMVPRGSSVSPLDTIYNYNYGEPVPYRFSNDAYVARLLLPLRSAHSVVNHNVKNISFYHEPAKRFTGRGHLAAVHYSGKKAFSNRVPLYKHLSIRDDVNLLSFYAKNRLAACGLAGDKATAGDKVEQPTTALSA</sequence>